<evidence type="ECO:0000256" key="11">
    <source>
        <dbReference type="SAM" id="Coils"/>
    </source>
</evidence>
<comment type="caution">
    <text evidence="13">The sequence shown here is derived from an EMBL/GenBank/DDBJ whole genome shotgun (WGS) entry which is preliminary data.</text>
</comment>
<dbReference type="Pfam" id="PF04420">
    <property type="entry name" value="CHD5"/>
    <property type="match status" value="1"/>
</dbReference>
<evidence type="ECO:0000256" key="3">
    <source>
        <dbReference type="ARBA" id="ARBA00017951"/>
    </source>
</evidence>
<feature type="coiled-coil region" evidence="11">
    <location>
        <begin position="34"/>
        <end position="87"/>
    </location>
</feature>
<evidence type="ECO:0000256" key="8">
    <source>
        <dbReference type="ARBA" id="ARBA00023136"/>
    </source>
</evidence>
<dbReference type="GO" id="GO:0005789">
    <property type="term" value="C:endoplasmic reticulum membrane"/>
    <property type="evidence" value="ECO:0007669"/>
    <property type="project" value="UniProtKB-SubCell"/>
</dbReference>
<protein>
    <recommendedName>
        <fullName evidence="3">Guided entry of tail-anchored proteins factor 1</fullName>
    </recommendedName>
    <alternativeName>
        <fullName evidence="9">Tail-anchored protein insertion receptor WRB</fullName>
    </alternativeName>
    <alternativeName>
        <fullName evidence="10">Tryptophan-rich basic protein</fullName>
    </alternativeName>
</protein>
<evidence type="ECO:0000313" key="13">
    <source>
        <dbReference type="EMBL" id="NWY35030.1"/>
    </source>
</evidence>
<evidence type="ECO:0000256" key="5">
    <source>
        <dbReference type="ARBA" id="ARBA00022824"/>
    </source>
</evidence>
<dbReference type="EMBL" id="VZSJ01036113">
    <property type="protein sequence ID" value="NWY35030.1"/>
    <property type="molecule type" value="Genomic_DNA"/>
</dbReference>
<keyword evidence="7 11" id="KW-0175">Coiled coil</keyword>
<sequence length="109" mass="12458">AESGAWLLVLSAVFLCNALKILLPSCSSLISRLLQKDAEQESQMRAEIQTMKQELATISMMDEFARYARLERKINKMTDKLKTHVKARTAQLAKIKWVINIVFYIVQVS</sequence>
<feature type="signal peptide" evidence="12">
    <location>
        <begin position="1"/>
        <end position="18"/>
    </location>
</feature>
<name>A0A7K7DRV0_PHEME</name>
<dbReference type="AlphaFoldDB" id="A0A7K7DRV0"/>
<comment type="subcellular location">
    <subcellularLocation>
        <location evidence="1">Endoplasmic reticulum membrane</location>
        <topology evidence="1">Multi-pass membrane protein</topology>
    </subcellularLocation>
</comment>
<keyword evidence="14" id="KW-1185">Reference proteome</keyword>
<reference evidence="13 14" key="1">
    <citation type="submission" date="2019-09" db="EMBL/GenBank/DDBJ databases">
        <title>Bird 10,000 Genomes (B10K) Project - Family phase.</title>
        <authorList>
            <person name="Zhang G."/>
        </authorList>
    </citation>
    <scope>NUCLEOTIDE SEQUENCE [LARGE SCALE GENOMIC DNA]</scope>
    <source>
        <strain evidence="13">OUT-0018</strain>
        <tissue evidence="13">Muscle</tissue>
    </source>
</reference>
<dbReference type="GO" id="GO:0043495">
    <property type="term" value="F:protein-membrane adaptor activity"/>
    <property type="evidence" value="ECO:0007669"/>
    <property type="project" value="TreeGrafter"/>
</dbReference>
<dbReference type="GO" id="GO:0071816">
    <property type="term" value="P:tail-anchored membrane protein insertion into ER membrane"/>
    <property type="evidence" value="ECO:0007669"/>
    <property type="project" value="InterPro"/>
</dbReference>
<dbReference type="Gene3D" id="1.10.287.660">
    <property type="entry name" value="Helix hairpin bin"/>
    <property type="match status" value="1"/>
</dbReference>
<keyword evidence="8" id="KW-0472">Membrane</keyword>
<keyword evidence="4" id="KW-0812">Transmembrane</keyword>
<keyword evidence="12" id="KW-0732">Signal</keyword>
<proteinExistence type="inferred from homology"/>
<comment type="similarity">
    <text evidence="2">Belongs to the WRB/GET1 family.</text>
</comment>
<dbReference type="Proteomes" id="UP000578259">
    <property type="component" value="Unassembled WGS sequence"/>
</dbReference>
<organism evidence="13 14">
    <name type="scientific">Pheucticus melanocephalus</name>
    <name type="common">Black-headed grosbeak</name>
    <name type="synonym">Guiraca melanocephala</name>
    <dbReference type="NCBI Taxonomy" id="371919"/>
    <lineage>
        <taxon>Eukaryota</taxon>
        <taxon>Metazoa</taxon>
        <taxon>Chordata</taxon>
        <taxon>Craniata</taxon>
        <taxon>Vertebrata</taxon>
        <taxon>Euteleostomi</taxon>
        <taxon>Archelosauria</taxon>
        <taxon>Archosauria</taxon>
        <taxon>Dinosauria</taxon>
        <taxon>Saurischia</taxon>
        <taxon>Theropoda</taxon>
        <taxon>Coelurosauria</taxon>
        <taxon>Aves</taxon>
        <taxon>Neognathae</taxon>
        <taxon>Neoaves</taxon>
        <taxon>Telluraves</taxon>
        <taxon>Australaves</taxon>
        <taxon>Passeriformes</taxon>
        <taxon>Cardinalidae</taxon>
        <taxon>Pheucticus</taxon>
    </lineage>
</organism>
<feature type="non-terminal residue" evidence="13">
    <location>
        <position position="1"/>
    </location>
</feature>
<evidence type="ECO:0000256" key="9">
    <source>
        <dbReference type="ARBA" id="ARBA00032437"/>
    </source>
</evidence>
<feature type="chain" id="PRO_5029588001" description="Guided entry of tail-anchored proteins factor 1" evidence="12">
    <location>
        <begin position="19"/>
        <end position="109"/>
    </location>
</feature>
<evidence type="ECO:0000256" key="1">
    <source>
        <dbReference type="ARBA" id="ARBA00004477"/>
    </source>
</evidence>
<dbReference type="FunFam" id="1.10.287.660:FF:000004">
    <property type="entry name" value="tail-anchored protein insertion receptor WRB"/>
    <property type="match status" value="1"/>
</dbReference>
<evidence type="ECO:0000256" key="4">
    <source>
        <dbReference type="ARBA" id="ARBA00022692"/>
    </source>
</evidence>
<keyword evidence="6" id="KW-1133">Transmembrane helix</keyword>
<gene>
    <name evidence="13" type="primary">Wrb</name>
    <name evidence="13" type="ORF">PHEMEL_R08270</name>
</gene>
<evidence type="ECO:0000256" key="7">
    <source>
        <dbReference type="ARBA" id="ARBA00023054"/>
    </source>
</evidence>
<dbReference type="PANTHER" id="PTHR42650:SF1">
    <property type="entry name" value="GUIDED ENTRY OF TAIL-ANCHORED PROTEINS FACTOR 1"/>
    <property type="match status" value="1"/>
</dbReference>
<evidence type="ECO:0000256" key="12">
    <source>
        <dbReference type="SAM" id="SignalP"/>
    </source>
</evidence>
<keyword evidence="5" id="KW-0256">Endoplasmic reticulum</keyword>
<evidence type="ECO:0000256" key="10">
    <source>
        <dbReference type="ARBA" id="ARBA00033006"/>
    </source>
</evidence>
<evidence type="ECO:0000313" key="14">
    <source>
        <dbReference type="Proteomes" id="UP000578259"/>
    </source>
</evidence>
<accession>A0A7K7DRV0</accession>
<evidence type="ECO:0000256" key="6">
    <source>
        <dbReference type="ARBA" id="ARBA00022989"/>
    </source>
</evidence>
<dbReference type="PANTHER" id="PTHR42650">
    <property type="entry name" value="TAIL-ANCHORED PROTEIN INSERTION RECEPTOR WRB"/>
    <property type="match status" value="1"/>
</dbReference>
<evidence type="ECO:0000256" key="2">
    <source>
        <dbReference type="ARBA" id="ARBA00010799"/>
    </source>
</evidence>
<feature type="non-terminal residue" evidence="13">
    <location>
        <position position="109"/>
    </location>
</feature>
<dbReference type="InterPro" id="IPR028945">
    <property type="entry name" value="Get1"/>
</dbReference>
<dbReference type="InterPro" id="IPR029012">
    <property type="entry name" value="Helix_hairpin_bin_sf"/>
</dbReference>
<dbReference type="GO" id="GO:0043529">
    <property type="term" value="C:GET complex"/>
    <property type="evidence" value="ECO:0007669"/>
    <property type="project" value="TreeGrafter"/>
</dbReference>